<keyword evidence="10" id="KW-0594">Phospholipid biosynthesis</keyword>
<evidence type="ECO:0000256" key="3">
    <source>
        <dbReference type="ARBA" id="ARBA00022516"/>
    </source>
</evidence>
<evidence type="ECO:0000256" key="14">
    <source>
        <dbReference type="SAM" id="Phobius"/>
    </source>
</evidence>
<evidence type="ECO:0000256" key="6">
    <source>
        <dbReference type="ARBA" id="ARBA00022824"/>
    </source>
</evidence>
<evidence type="ECO:0000256" key="2">
    <source>
        <dbReference type="ARBA" id="ARBA00005189"/>
    </source>
</evidence>
<keyword evidence="3" id="KW-0444">Lipid biosynthesis</keyword>
<keyword evidence="16" id="KW-1185">Reference proteome</keyword>
<evidence type="ECO:0000256" key="5">
    <source>
        <dbReference type="ARBA" id="ARBA00022692"/>
    </source>
</evidence>
<dbReference type="OrthoDB" id="10265393at2759"/>
<keyword evidence="7 14" id="KW-1133">Transmembrane helix</keyword>
<dbReference type="RefSeq" id="XP_067920721.1">
    <property type="nucleotide sequence ID" value="XM_068067303.1"/>
</dbReference>
<dbReference type="GO" id="GO:0005789">
    <property type="term" value="C:endoplasmic reticulum membrane"/>
    <property type="evidence" value="ECO:0007669"/>
    <property type="project" value="UniProtKB-SubCell"/>
</dbReference>
<feature type="region of interest" description="Disordered" evidence="13">
    <location>
        <begin position="98"/>
        <end position="169"/>
    </location>
</feature>
<dbReference type="GO" id="GO:0006659">
    <property type="term" value="P:phosphatidylserine biosynthetic process"/>
    <property type="evidence" value="ECO:0007669"/>
    <property type="project" value="InterPro"/>
</dbReference>
<keyword evidence="11" id="KW-1208">Phospholipid metabolism</keyword>
<feature type="transmembrane region" description="Helical" evidence="14">
    <location>
        <begin position="242"/>
        <end position="263"/>
    </location>
</feature>
<evidence type="ECO:0000256" key="1">
    <source>
        <dbReference type="ARBA" id="ARBA00004477"/>
    </source>
</evidence>
<dbReference type="EMBL" id="MIGC01003712">
    <property type="protein sequence ID" value="PHJ19019.1"/>
    <property type="molecule type" value="Genomic_DNA"/>
</dbReference>
<evidence type="ECO:0000256" key="12">
    <source>
        <dbReference type="ARBA" id="ARBA00025707"/>
    </source>
</evidence>
<feature type="compositionally biased region" description="Low complexity" evidence="13">
    <location>
        <begin position="111"/>
        <end position="123"/>
    </location>
</feature>
<evidence type="ECO:0000256" key="8">
    <source>
        <dbReference type="ARBA" id="ARBA00023098"/>
    </source>
</evidence>
<evidence type="ECO:0000256" key="7">
    <source>
        <dbReference type="ARBA" id="ARBA00022989"/>
    </source>
</evidence>
<keyword evidence="8" id="KW-0443">Lipid metabolism</keyword>
<evidence type="ECO:0000256" key="10">
    <source>
        <dbReference type="ARBA" id="ARBA00023209"/>
    </source>
</evidence>
<comment type="pathway">
    <text evidence="12">Phospholipid metabolism.</text>
</comment>
<dbReference type="AlphaFoldDB" id="A0A2C6KPG0"/>
<feature type="transmembrane region" description="Helical" evidence="14">
    <location>
        <begin position="210"/>
        <end position="230"/>
    </location>
</feature>
<dbReference type="GO" id="GO:0106245">
    <property type="term" value="F:L-serine-phosphatidylethanolamine phosphatidyltransferase activity"/>
    <property type="evidence" value="ECO:0007669"/>
    <property type="project" value="InterPro"/>
</dbReference>
<reference evidence="15 16" key="1">
    <citation type="journal article" date="2017" name="Int. J. Parasitol.">
        <title>The genome of the protozoan parasite Cystoisospora suis and a reverse vaccinology approach to identify vaccine candidates.</title>
        <authorList>
            <person name="Palmieri N."/>
            <person name="Shrestha A."/>
            <person name="Ruttkowski B."/>
            <person name="Beck T."/>
            <person name="Vogl C."/>
            <person name="Tomley F."/>
            <person name="Blake D.P."/>
            <person name="Joachim A."/>
        </authorList>
    </citation>
    <scope>NUCLEOTIDE SEQUENCE [LARGE SCALE GENOMIC DNA]</scope>
    <source>
        <strain evidence="15 16">Wien I</strain>
    </source>
</reference>
<keyword evidence="6" id="KW-0256">Endoplasmic reticulum</keyword>
<comment type="pathway">
    <text evidence="2">Lipid metabolism.</text>
</comment>
<feature type="non-terminal residue" evidence="15">
    <location>
        <position position="268"/>
    </location>
</feature>
<dbReference type="PANTHER" id="PTHR15362">
    <property type="entry name" value="PHOSPHATIDYLINOSITOL SYNTHASE"/>
    <property type="match status" value="1"/>
</dbReference>
<evidence type="ECO:0000256" key="11">
    <source>
        <dbReference type="ARBA" id="ARBA00023264"/>
    </source>
</evidence>
<organism evidence="15 16">
    <name type="scientific">Cystoisospora suis</name>
    <dbReference type="NCBI Taxonomy" id="483139"/>
    <lineage>
        <taxon>Eukaryota</taxon>
        <taxon>Sar</taxon>
        <taxon>Alveolata</taxon>
        <taxon>Apicomplexa</taxon>
        <taxon>Conoidasida</taxon>
        <taxon>Coccidia</taxon>
        <taxon>Eucoccidiorida</taxon>
        <taxon>Eimeriorina</taxon>
        <taxon>Sarcocystidae</taxon>
        <taxon>Cystoisospora</taxon>
    </lineage>
</organism>
<evidence type="ECO:0000256" key="13">
    <source>
        <dbReference type="SAM" id="MobiDB-lite"/>
    </source>
</evidence>
<dbReference type="Pfam" id="PF03034">
    <property type="entry name" value="PSS"/>
    <property type="match status" value="2"/>
</dbReference>
<protein>
    <submittedName>
        <fullName evidence="15">Phosphatidyl serine synthase</fullName>
    </submittedName>
</protein>
<sequence length="268" mass="31281">MEISLRHILPNFWECWWDHLILDIFGCNFLGLYLGLCLCRYFQMKEYCWHKCGESMAPLENDGDTLQEEEEYFNCGFSSSSSSSSRKLKNVDENKEVTFSQEIEKDEEDGSSSSFSDKGMRSSTTPSKGDTEREREEEDHEEERRLGQRSCCRSPSDRLASSPSHRHEGCQGGHVSRKFFHLLMPSHLQQFTPYEWTGYKWPQFFSSAPTFLSLLVFCVAVTLVDLNVFFLKAELWIEPSHWLILLRLTLWTFMAAAGTREYYDFLTD</sequence>
<comment type="caution">
    <text evidence="15">The sequence shown here is derived from an EMBL/GenBank/DDBJ whole genome shotgun (WGS) entry which is preliminary data.</text>
</comment>
<proteinExistence type="predicted"/>
<dbReference type="PANTHER" id="PTHR15362:SF7">
    <property type="entry name" value="PHOSPHATIDYLSERINE SYNTHASE 2"/>
    <property type="match status" value="1"/>
</dbReference>
<comment type="subcellular location">
    <subcellularLocation>
        <location evidence="1">Endoplasmic reticulum membrane</location>
        <topology evidence="1">Multi-pass membrane protein</topology>
    </subcellularLocation>
</comment>
<evidence type="ECO:0000256" key="4">
    <source>
        <dbReference type="ARBA" id="ARBA00022679"/>
    </source>
</evidence>
<keyword evidence="4" id="KW-0808">Transferase</keyword>
<dbReference type="GeneID" id="94430514"/>
<keyword evidence="9 14" id="KW-0472">Membrane</keyword>
<evidence type="ECO:0000313" key="15">
    <source>
        <dbReference type="EMBL" id="PHJ19019.1"/>
    </source>
</evidence>
<keyword evidence="5 14" id="KW-0812">Transmembrane</keyword>
<dbReference type="VEuPathDB" id="ToxoDB:CSUI_007153"/>
<accession>A0A2C6KPG0</accession>
<dbReference type="Proteomes" id="UP000221165">
    <property type="component" value="Unassembled WGS sequence"/>
</dbReference>
<evidence type="ECO:0000256" key="9">
    <source>
        <dbReference type="ARBA" id="ARBA00023136"/>
    </source>
</evidence>
<feature type="transmembrane region" description="Helical" evidence="14">
    <location>
        <begin position="20"/>
        <end position="42"/>
    </location>
</feature>
<dbReference type="InterPro" id="IPR004277">
    <property type="entry name" value="PSS"/>
</dbReference>
<evidence type="ECO:0000313" key="16">
    <source>
        <dbReference type="Proteomes" id="UP000221165"/>
    </source>
</evidence>
<name>A0A2C6KPG0_9APIC</name>
<gene>
    <name evidence="15" type="ORF">CSUI_007153</name>
</gene>